<reference evidence="5 6" key="1">
    <citation type="submission" date="2018-11" db="EMBL/GenBank/DDBJ databases">
        <authorList>
            <consortium name="Pathogen Informatics"/>
        </authorList>
    </citation>
    <scope>NUCLEOTIDE SEQUENCE [LARGE SCALE GENOMIC DNA]</scope>
    <source>
        <strain evidence="5 6">MHpl1</strain>
    </source>
</reference>
<dbReference type="SUPFAM" id="SSF69103">
    <property type="entry name" value="Arp2/3 complex 16 kDa subunit ARPC5"/>
    <property type="match status" value="1"/>
</dbReference>
<keyword evidence="4" id="KW-0206">Cytoskeleton</keyword>
<evidence type="ECO:0000256" key="3">
    <source>
        <dbReference type="ARBA" id="ARBA00022490"/>
    </source>
</evidence>
<evidence type="ECO:0000256" key="2">
    <source>
        <dbReference type="ARBA" id="ARBA00006084"/>
    </source>
</evidence>
<evidence type="ECO:0000256" key="1">
    <source>
        <dbReference type="ARBA" id="ARBA00004245"/>
    </source>
</evidence>
<dbReference type="AlphaFoldDB" id="A0A3P8B0K0"/>
<organism evidence="5 6">
    <name type="scientific">Haemonchus placei</name>
    <name type="common">Barber's pole worm</name>
    <dbReference type="NCBI Taxonomy" id="6290"/>
    <lineage>
        <taxon>Eukaryota</taxon>
        <taxon>Metazoa</taxon>
        <taxon>Ecdysozoa</taxon>
        <taxon>Nematoda</taxon>
        <taxon>Chromadorea</taxon>
        <taxon>Rhabditida</taxon>
        <taxon>Rhabditina</taxon>
        <taxon>Rhabditomorpha</taxon>
        <taxon>Strongyloidea</taxon>
        <taxon>Trichostrongylidae</taxon>
        <taxon>Haemonchus</taxon>
    </lineage>
</organism>
<keyword evidence="3" id="KW-0963">Cytoplasm</keyword>
<dbReference type="Gene3D" id="1.25.40.190">
    <property type="entry name" value="Actin-related protein 2/3 complex subunit 5"/>
    <property type="match status" value="1"/>
</dbReference>
<sequence length="80" mass="9292">MNSHLQSNRFENALHAALWNIQKLSPDEGDILMKYVYKAMEITPEILNLDLHLSNIFFTCYFARFGPGSIIRVFSDQSRL</sequence>
<name>A0A3P8B0K0_HAEPC</name>
<dbReference type="OrthoDB" id="429520at2759"/>
<evidence type="ECO:0000256" key="4">
    <source>
        <dbReference type="ARBA" id="ARBA00023212"/>
    </source>
</evidence>
<evidence type="ECO:0000313" key="5">
    <source>
        <dbReference type="EMBL" id="VDO66275.1"/>
    </source>
</evidence>
<dbReference type="STRING" id="6290.A0A3P8B0K0"/>
<accession>A0A3P8B0K0</accession>
<protein>
    <submittedName>
        <fullName evidence="5">Uncharacterized protein</fullName>
    </submittedName>
</protein>
<proteinExistence type="inferred from homology"/>
<dbReference type="EMBL" id="UZAF01020090">
    <property type="protein sequence ID" value="VDO66275.1"/>
    <property type="molecule type" value="Genomic_DNA"/>
</dbReference>
<dbReference type="GO" id="GO:0030833">
    <property type="term" value="P:regulation of actin filament polymerization"/>
    <property type="evidence" value="ECO:0007669"/>
    <property type="project" value="InterPro"/>
</dbReference>
<dbReference type="GO" id="GO:0034314">
    <property type="term" value="P:Arp2/3 complex-mediated actin nucleation"/>
    <property type="evidence" value="ECO:0007669"/>
    <property type="project" value="InterPro"/>
</dbReference>
<comment type="subcellular location">
    <subcellularLocation>
        <location evidence="1">Cytoplasm</location>
        <location evidence="1">Cytoskeleton</location>
    </subcellularLocation>
</comment>
<comment type="similarity">
    <text evidence="2">Belongs to the ARPC5 family.</text>
</comment>
<dbReference type="InterPro" id="IPR006789">
    <property type="entry name" value="ARPC5"/>
</dbReference>
<gene>
    <name evidence="5" type="ORF">HPLM_LOCUS17666</name>
</gene>
<dbReference type="Proteomes" id="UP000268014">
    <property type="component" value="Unassembled WGS sequence"/>
</dbReference>
<dbReference type="GO" id="GO:0005885">
    <property type="term" value="C:Arp2/3 protein complex"/>
    <property type="evidence" value="ECO:0007669"/>
    <property type="project" value="InterPro"/>
</dbReference>
<keyword evidence="6" id="KW-1185">Reference proteome</keyword>
<dbReference type="Pfam" id="PF04699">
    <property type="entry name" value="P16-Arc"/>
    <property type="match status" value="1"/>
</dbReference>
<dbReference type="InterPro" id="IPR036743">
    <property type="entry name" value="ARPC5_sf"/>
</dbReference>
<evidence type="ECO:0000313" key="6">
    <source>
        <dbReference type="Proteomes" id="UP000268014"/>
    </source>
</evidence>